<feature type="compositionally biased region" description="Basic and acidic residues" evidence="1">
    <location>
        <begin position="310"/>
        <end position="324"/>
    </location>
</feature>
<evidence type="ECO:0000256" key="1">
    <source>
        <dbReference type="SAM" id="MobiDB-lite"/>
    </source>
</evidence>
<reference evidence="3" key="1">
    <citation type="submission" date="2016-11" db="UniProtKB">
        <authorList>
            <consortium name="WormBaseParasite"/>
        </authorList>
    </citation>
    <scope>IDENTIFICATION</scope>
</reference>
<evidence type="ECO:0000313" key="2">
    <source>
        <dbReference type="Proteomes" id="UP000095287"/>
    </source>
</evidence>
<name>A0A1I7YWQ9_9BILA</name>
<feature type="compositionally biased region" description="Basic and acidic residues" evidence="1">
    <location>
        <begin position="74"/>
        <end position="112"/>
    </location>
</feature>
<dbReference type="Proteomes" id="UP000095287">
    <property type="component" value="Unplaced"/>
</dbReference>
<organism evidence="2 3">
    <name type="scientific">Steinernema glaseri</name>
    <dbReference type="NCBI Taxonomy" id="37863"/>
    <lineage>
        <taxon>Eukaryota</taxon>
        <taxon>Metazoa</taxon>
        <taxon>Ecdysozoa</taxon>
        <taxon>Nematoda</taxon>
        <taxon>Chromadorea</taxon>
        <taxon>Rhabditida</taxon>
        <taxon>Tylenchina</taxon>
        <taxon>Panagrolaimomorpha</taxon>
        <taxon>Strongyloidoidea</taxon>
        <taxon>Steinernematidae</taxon>
        <taxon>Steinernema</taxon>
    </lineage>
</organism>
<evidence type="ECO:0000313" key="3">
    <source>
        <dbReference type="WBParaSite" id="L893_g2049.t1"/>
    </source>
</evidence>
<accession>A0A1I7YWQ9</accession>
<dbReference type="AlphaFoldDB" id="A0A1I7YWQ9"/>
<sequence>MLNEQARQAERFRGKRALTVDYDPSATLNDDDEELDPSATLSDDEELDPSATFNDDTDIAVRTSQKLSANPSDNQREEVSDESRAEVYDEQREEASGLERKPKVSDDSREEASAEPSDDVTEEVHEKVQVKGKARKPEDPFDNTQGDSAPVAEALSGRDYYLKSIKGMEGIPRFKSDLTTETQAETAKGREFYVKNRAGMEGIPKFKPSSEPSDDIQESKDPSDEVSDEVNEEIHELERKPKVEVKEKVSNDPREEVEVREEIHDEVHDEGLEKISEEPVGGIHDVLKESAEPVVERASDDLHGRTVDDVKTVTSEPPKKETPTGRDYYLKNSAGMEGVPKTTTNVDKIQAETATGREFYVKSNAGTKEVPRFKTTKKQEINNLSLKAFRFLLPILTRTGRAVGRELLASGARIANDVLDGEKVSHSLQRQGKKAVNNLFSEGYEATKGEGRKRRALTRPNKTPRDSLGECTSKLIRPFFFSFIEFTKFLGYCQ</sequence>
<feature type="compositionally biased region" description="Polar residues" evidence="1">
    <location>
        <begin position="62"/>
        <end position="73"/>
    </location>
</feature>
<proteinExistence type="predicted"/>
<protein>
    <submittedName>
        <fullName evidence="3">Rab-GAP TBC domain-containing protein</fullName>
    </submittedName>
</protein>
<feature type="compositionally biased region" description="Basic and acidic residues" evidence="1">
    <location>
        <begin position="122"/>
        <end position="139"/>
    </location>
</feature>
<keyword evidence="2" id="KW-1185">Reference proteome</keyword>
<feature type="region of interest" description="Disordered" evidence="1">
    <location>
        <begin position="310"/>
        <end position="341"/>
    </location>
</feature>
<dbReference type="WBParaSite" id="L893_g2049.t1">
    <property type="protein sequence ID" value="L893_g2049.t1"/>
    <property type="gene ID" value="L893_g2049"/>
</dbReference>
<feature type="compositionally biased region" description="Basic and acidic residues" evidence="1">
    <location>
        <begin position="232"/>
        <end position="277"/>
    </location>
</feature>
<feature type="region of interest" description="Disordered" evidence="1">
    <location>
        <begin position="190"/>
        <end position="280"/>
    </location>
</feature>
<feature type="compositionally biased region" description="Acidic residues" evidence="1">
    <location>
        <begin position="29"/>
        <end position="48"/>
    </location>
</feature>
<feature type="region of interest" description="Disordered" evidence="1">
    <location>
        <begin position="1"/>
        <end position="152"/>
    </location>
</feature>